<name>A0ABR9VWR0_9SYNC</name>
<evidence type="ECO:0000313" key="2">
    <source>
        <dbReference type="Proteomes" id="UP000658720"/>
    </source>
</evidence>
<comment type="caution">
    <text evidence="1">The sequence shown here is derived from an EMBL/GenBank/DDBJ whole genome shotgun (WGS) entry which is preliminary data.</text>
</comment>
<reference evidence="1 2" key="1">
    <citation type="submission" date="2020-10" db="EMBL/GenBank/DDBJ databases">
        <authorList>
            <person name="Castelo-Branco R."/>
            <person name="Eusebio N."/>
            <person name="Adriana R."/>
            <person name="Vieira A."/>
            <person name="Brugerolle De Fraissinette N."/>
            <person name="Rezende De Castro R."/>
            <person name="Schneider M.P."/>
            <person name="Vasconcelos V."/>
            <person name="Leao P.N."/>
        </authorList>
    </citation>
    <scope>NUCLEOTIDE SEQUENCE [LARGE SCALE GENOMIC DNA]</scope>
    <source>
        <strain evidence="1 2">LEGE 00031</strain>
    </source>
</reference>
<proteinExistence type="predicted"/>
<protein>
    <recommendedName>
        <fullName evidence="3">Transposase</fullName>
    </recommendedName>
</protein>
<dbReference type="Proteomes" id="UP000658720">
    <property type="component" value="Unassembled WGS sequence"/>
</dbReference>
<sequence>MAKGLVGLTQFALPYIHKFVVYLANRHQRLAKLFHWLVGGIRQCLDRIQKILVQLWKFVETMAHQGWQGTVNVVGKTITAVKDCLVSFFNWGWDRVQTLFSNQVSVAFA</sequence>
<accession>A0ABR9VWR0</accession>
<dbReference type="EMBL" id="JADEVV010000057">
    <property type="protein sequence ID" value="MBE9255288.1"/>
    <property type="molecule type" value="Genomic_DNA"/>
</dbReference>
<gene>
    <name evidence="1" type="ORF">IQ217_15885</name>
</gene>
<organism evidence="1 2">
    <name type="scientific">Synechocystis salina LEGE 00031</name>
    <dbReference type="NCBI Taxonomy" id="1828736"/>
    <lineage>
        <taxon>Bacteria</taxon>
        <taxon>Bacillati</taxon>
        <taxon>Cyanobacteriota</taxon>
        <taxon>Cyanophyceae</taxon>
        <taxon>Synechococcales</taxon>
        <taxon>Merismopediaceae</taxon>
        <taxon>Synechocystis</taxon>
    </lineage>
</organism>
<keyword evidence="2" id="KW-1185">Reference proteome</keyword>
<evidence type="ECO:0008006" key="3">
    <source>
        <dbReference type="Google" id="ProtNLM"/>
    </source>
</evidence>
<evidence type="ECO:0000313" key="1">
    <source>
        <dbReference type="EMBL" id="MBE9255288.1"/>
    </source>
</evidence>